<comment type="caution">
    <text evidence="1">The sequence shown here is derived from an EMBL/GenBank/DDBJ whole genome shotgun (WGS) entry which is preliminary data.</text>
</comment>
<reference evidence="1" key="1">
    <citation type="submission" date="2024-03" db="EMBL/GenBank/DDBJ databases">
        <title>WGS assembly of Saponaria officinalis var. Norfolk2.</title>
        <authorList>
            <person name="Jenkins J."/>
            <person name="Shu S."/>
            <person name="Grimwood J."/>
            <person name="Barry K."/>
            <person name="Goodstein D."/>
            <person name="Schmutz J."/>
            <person name="Leebens-Mack J."/>
            <person name="Osbourn A."/>
        </authorList>
    </citation>
    <scope>NUCLEOTIDE SEQUENCE [LARGE SCALE GENOMIC DNA]</scope>
    <source>
        <strain evidence="1">JIC</strain>
    </source>
</reference>
<organism evidence="1 2">
    <name type="scientific">Saponaria officinalis</name>
    <name type="common">Common soapwort</name>
    <name type="synonym">Lychnis saponaria</name>
    <dbReference type="NCBI Taxonomy" id="3572"/>
    <lineage>
        <taxon>Eukaryota</taxon>
        <taxon>Viridiplantae</taxon>
        <taxon>Streptophyta</taxon>
        <taxon>Embryophyta</taxon>
        <taxon>Tracheophyta</taxon>
        <taxon>Spermatophyta</taxon>
        <taxon>Magnoliopsida</taxon>
        <taxon>eudicotyledons</taxon>
        <taxon>Gunneridae</taxon>
        <taxon>Pentapetalae</taxon>
        <taxon>Caryophyllales</taxon>
        <taxon>Caryophyllaceae</taxon>
        <taxon>Caryophylleae</taxon>
        <taxon>Saponaria</taxon>
    </lineage>
</organism>
<name>A0AAW1IIP2_SAPOF</name>
<accession>A0AAW1IIP2</accession>
<dbReference type="EMBL" id="JBDFQZ010000009">
    <property type="protein sequence ID" value="KAK9689504.1"/>
    <property type="molecule type" value="Genomic_DNA"/>
</dbReference>
<evidence type="ECO:0000313" key="2">
    <source>
        <dbReference type="Proteomes" id="UP001443914"/>
    </source>
</evidence>
<gene>
    <name evidence="1" type="ORF">RND81_09G063600</name>
</gene>
<sequence length="129" mass="13816">MPQIGPYLRRKTPQSSSTWSRLVNAASAAQATAEASMAKLTGDFSKSLNVGEAGKCSLAPVSGGQEVCPQCNLGSHRSQLLWSMWRKFMREIITGQVLGSYRSMYAPSAADGLGSAAEGLGSYRSMYRC</sequence>
<protein>
    <submittedName>
        <fullName evidence="1">Uncharacterized protein</fullName>
    </submittedName>
</protein>
<proteinExistence type="predicted"/>
<keyword evidence="2" id="KW-1185">Reference proteome</keyword>
<evidence type="ECO:0000313" key="1">
    <source>
        <dbReference type="EMBL" id="KAK9689504.1"/>
    </source>
</evidence>
<dbReference type="AlphaFoldDB" id="A0AAW1IIP2"/>
<dbReference type="Proteomes" id="UP001443914">
    <property type="component" value="Unassembled WGS sequence"/>
</dbReference>